<evidence type="ECO:0000313" key="2">
    <source>
        <dbReference type="Proteomes" id="UP000019028"/>
    </source>
</evidence>
<geneLocation type="plasmid" evidence="1 2">
    <name>pHS1</name>
</geneLocation>
<dbReference type="EMBL" id="CP006570">
    <property type="protein sequence ID" value="AHF79366.1"/>
    <property type="molecule type" value="Genomic_DNA"/>
</dbReference>
<keyword evidence="2" id="KW-1185">Reference proteome</keyword>
<dbReference type="KEGG" id="sod:Sant_P0331"/>
<protein>
    <submittedName>
        <fullName evidence="1">Deoxyribodipyrimidine photolyase-like protein</fullName>
    </submittedName>
</protein>
<dbReference type="SUPFAM" id="SSF48173">
    <property type="entry name" value="Cryptochrome/photolyase FAD-binding domain"/>
    <property type="match status" value="1"/>
</dbReference>
<organism evidence="1 2">
    <name type="scientific">Sodalis praecaptivus</name>
    <dbReference type="NCBI Taxonomy" id="1239307"/>
    <lineage>
        <taxon>Bacteria</taxon>
        <taxon>Pseudomonadati</taxon>
        <taxon>Pseudomonadota</taxon>
        <taxon>Gammaproteobacteria</taxon>
        <taxon>Enterobacterales</taxon>
        <taxon>Bruguierivoracaceae</taxon>
        <taxon>Sodalis</taxon>
    </lineage>
</organism>
<dbReference type="Gene3D" id="1.10.579.10">
    <property type="entry name" value="DNA Cyclobutane Dipyrimidine Photolyase, subunit A, domain 3"/>
    <property type="match status" value="1"/>
</dbReference>
<dbReference type="Gene3D" id="1.10.10.1710">
    <property type="entry name" value="Deoxyribodipyrimidine photolyase-related"/>
    <property type="match status" value="1"/>
</dbReference>
<dbReference type="Pfam" id="PF04244">
    <property type="entry name" value="DPRP"/>
    <property type="match status" value="1"/>
</dbReference>
<dbReference type="Gene3D" id="3.40.50.620">
    <property type="entry name" value="HUPs"/>
    <property type="match status" value="1"/>
</dbReference>
<evidence type="ECO:0000313" key="1">
    <source>
        <dbReference type="EMBL" id="AHF79366.1"/>
    </source>
</evidence>
<name>W0HZW5_9GAMM</name>
<dbReference type="GO" id="GO:0016829">
    <property type="term" value="F:lyase activity"/>
    <property type="evidence" value="ECO:0007669"/>
    <property type="project" value="UniProtKB-KW"/>
</dbReference>
<dbReference type="Gene3D" id="1.25.40.80">
    <property type="match status" value="1"/>
</dbReference>
<keyword evidence="1" id="KW-0456">Lyase</keyword>
<dbReference type="Proteomes" id="UP000019028">
    <property type="component" value="Plasmid pHS1"/>
</dbReference>
<dbReference type="HOGENOM" id="CLU_031632_1_0_6"/>
<sequence>MAETELRLVLGDQLNAQHSWFQRVDKHVVYVMMEVRQETDYILHHAQKIIALFAAMRAFAASLRAQGHRVHYFKIGDKDNQPRLTDNLDALIAHYHARRLCWQLPDEYRLDRQLHHYASQLKIETDVVDTEHFYTARMAVGEFFAKRKQWLMESFYRQMRQRYGILLDISGQPEGGKWNYDHDNRKSWKGKPAVPDDRRPTHNHARLWREIQDAGVPSFGEAHNGQLSWPISRHEALQHLEYFIAALLPEFGQFQDAMSSNQWHLFHSLLSFAMNSKMLAPREVVDRVEQAYRDGDVPLASAEGFIRQILGWREYVRGVYWSQMPGYTEHNLLQQRHKLPHYYWDGDTRMNCMAHALGQSLDRAYAHHIQRLMIIGNFALLAGIAANEVHQWYLGVYIDAFEWVEAPNTLGMSQYADGGLMASKPYVSSAAYIDRMSDYCGGCHYRRKQRHGPGACPFNSLYWDFFARQRSRLADNHRLSRVYYQLDKMSADERDAIAAYAATLRQGLENI</sequence>
<dbReference type="InterPro" id="IPR014729">
    <property type="entry name" value="Rossmann-like_a/b/a_fold"/>
</dbReference>
<reference evidence="1 2" key="1">
    <citation type="journal article" date="2014" name="Genome Biol. Evol.">
        <title>Genome degeneration and adaptation in a nascent stage of symbiosis.</title>
        <authorList>
            <person name="Oakeson K.F."/>
            <person name="Gil R."/>
            <person name="Clayton A.L."/>
            <person name="Dunn D.M."/>
            <person name="von Niederhausern A.C."/>
            <person name="Hamil C."/>
            <person name="Aoyagi A."/>
            <person name="Duval B."/>
            <person name="Baca A."/>
            <person name="Silva F.J."/>
            <person name="Vallier A."/>
            <person name="Jackson D.G."/>
            <person name="Latorre A."/>
            <person name="Weiss R.B."/>
            <person name="Heddi A."/>
            <person name="Moya A."/>
            <person name="Dale C."/>
        </authorList>
    </citation>
    <scope>NUCLEOTIDE SEQUENCE [LARGE SCALE GENOMIC DNA]</scope>
    <source>
        <strain evidence="1 2">HS1</strain>
        <plasmid evidence="2">Plasmid pHS1</plasmid>
    </source>
</reference>
<gene>
    <name evidence="1" type="ORF">Sant_P0331</name>
</gene>
<dbReference type="PATRIC" id="fig|1239307.3.peg.4895"/>
<dbReference type="RefSeq" id="WP_025424504.1">
    <property type="nucleotide sequence ID" value="NZ_CP006570.1"/>
</dbReference>
<proteinExistence type="predicted"/>
<dbReference type="PANTHER" id="PTHR38657">
    <property type="entry name" value="SLR1343 PROTEIN"/>
    <property type="match status" value="1"/>
</dbReference>
<dbReference type="InterPro" id="IPR007357">
    <property type="entry name" value="PhrB-like"/>
</dbReference>
<dbReference type="InterPro" id="IPR052551">
    <property type="entry name" value="UV-DNA_repair_photolyase"/>
</dbReference>
<dbReference type="OrthoDB" id="5288100at2"/>
<dbReference type="AlphaFoldDB" id="W0HZW5"/>
<dbReference type="PANTHER" id="PTHR38657:SF1">
    <property type="entry name" value="SLR1343 PROTEIN"/>
    <property type="match status" value="1"/>
</dbReference>
<dbReference type="InterPro" id="IPR036134">
    <property type="entry name" value="Crypto/Photolyase_FAD-like_sf"/>
</dbReference>
<keyword evidence="1" id="KW-0614">Plasmid</keyword>
<accession>W0HZW5</accession>